<dbReference type="STRING" id="734.B0187_03290"/>
<reference evidence="2 3" key="1">
    <citation type="submission" date="2017-02" db="EMBL/GenBank/DDBJ databases">
        <title>Draft genome sequence of Haemophilus paracuniculus CCUG 43573 type strain.</title>
        <authorList>
            <person name="Engstrom-Jakobsson H."/>
            <person name="Salva-Serra F."/>
            <person name="Thorell K."/>
            <person name="Gonzales-Siles L."/>
            <person name="Karlsson R."/>
            <person name="Boulund F."/>
            <person name="Engstrand L."/>
            <person name="Kristiansson E."/>
            <person name="Moore E."/>
        </authorList>
    </citation>
    <scope>NUCLEOTIDE SEQUENCE [LARGE SCALE GENOMIC DNA]</scope>
    <source>
        <strain evidence="2 3">CCUG 43573</strain>
    </source>
</reference>
<sequence length="196" mass="21147">MKFSKKILLATTTLAAALLAGCANQSNTLTFATPSPTASFNTANQAAVVNVISQDLRNSREISSYTKNGEVIRLTASPEVAQMFQQAVQQDLNSKGFTIVQGAANANVQVNIKKFYATVDQGNLRYKVNAEVGVEVAVQGVRGQFAKNFNATRGYEGAFGADNDEIKRVLSLAYEDAIRSIYNDNEIANAINQLSK</sequence>
<protein>
    <recommendedName>
        <fullName evidence="4">Lipoprotein</fullName>
    </recommendedName>
</protein>
<gene>
    <name evidence="2" type="ORF">B0187_03290</name>
</gene>
<dbReference type="Proteomes" id="UP000190867">
    <property type="component" value="Unassembled WGS sequence"/>
</dbReference>
<proteinExistence type="predicted"/>
<evidence type="ECO:0008006" key="4">
    <source>
        <dbReference type="Google" id="ProtNLM"/>
    </source>
</evidence>
<evidence type="ECO:0000313" key="3">
    <source>
        <dbReference type="Proteomes" id="UP000190867"/>
    </source>
</evidence>
<name>A0A1T0ATH1_9PAST</name>
<evidence type="ECO:0000313" key="2">
    <source>
        <dbReference type="EMBL" id="OOR99844.1"/>
    </source>
</evidence>
<dbReference type="InterPro" id="IPR005619">
    <property type="entry name" value="Uncharacterised_YajG"/>
</dbReference>
<dbReference type="PROSITE" id="PS51257">
    <property type="entry name" value="PROKAR_LIPOPROTEIN"/>
    <property type="match status" value="1"/>
</dbReference>
<accession>A0A1T0ATH1</accession>
<comment type="caution">
    <text evidence="2">The sequence shown here is derived from an EMBL/GenBank/DDBJ whole genome shotgun (WGS) entry which is preliminary data.</text>
</comment>
<dbReference type="EMBL" id="MUYA01000004">
    <property type="protein sequence ID" value="OOR99844.1"/>
    <property type="molecule type" value="Genomic_DNA"/>
</dbReference>
<organism evidence="2 3">
    <name type="scientific">Haemophilus paracuniculus</name>
    <dbReference type="NCBI Taxonomy" id="734"/>
    <lineage>
        <taxon>Bacteria</taxon>
        <taxon>Pseudomonadati</taxon>
        <taxon>Pseudomonadota</taxon>
        <taxon>Gammaproteobacteria</taxon>
        <taxon>Pasteurellales</taxon>
        <taxon>Pasteurellaceae</taxon>
        <taxon>Haemophilus</taxon>
    </lineage>
</organism>
<keyword evidence="1" id="KW-0732">Signal</keyword>
<dbReference type="Pfam" id="PF03923">
    <property type="entry name" value="Lipoprotein_16"/>
    <property type="match status" value="1"/>
</dbReference>
<dbReference type="OrthoDB" id="5677865at2"/>
<feature type="signal peptide" evidence="1">
    <location>
        <begin position="1"/>
        <end position="25"/>
    </location>
</feature>
<evidence type="ECO:0000256" key="1">
    <source>
        <dbReference type="SAM" id="SignalP"/>
    </source>
</evidence>
<feature type="chain" id="PRO_5012368503" description="Lipoprotein" evidence="1">
    <location>
        <begin position="26"/>
        <end position="196"/>
    </location>
</feature>
<keyword evidence="3" id="KW-1185">Reference proteome</keyword>
<dbReference type="RefSeq" id="WP_078236432.1">
    <property type="nucleotide sequence ID" value="NZ_MUYA01000004.1"/>
</dbReference>
<dbReference type="AlphaFoldDB" id="A0A1T0ATH1"/>